<gene>
    <name evidence="2" type="ORF">DEM27_19120</name>
</gene>
<accession>A0A2U2DMZ5</accession>
<evidence type="ECO:0000313" key="3">
    <source>
        <dbReference type="Proteomes" id="UP000245252"/>
    </source>
</evidence>
<dbReference type="AlphaFoldDB" id="A0A2U2DMZ5"/>
<evidence type="ECO:0000313" key="2">
    <source>
        <dbReference type="EMBL" id="PWE54632.1"/>
    </source>
</evidence>
<feature type="transmembrane region" description="Helical" evidence="1">
    <location>
        <begin position="12"/>
        <end position="33"/>
    </location>
</feature>
<sequence>MDFSHDTMLALAKVWGLFYLFAFSIGVVIYTFWPRNRERFTRAETEIFDKDDIPWT</sequence>
<dbReference type="Proteomes" id="UP000245252">
    <property type="component" value="Unassembled WGS sequence"/>
</dbReference>
<comment type="caution">
    <text evidence="2">The sequence shown here is derived from an EMBL/GenBank/DDBJ whole genome shotgun (WGS) entry which is preliminary data.</text>
</comment>
<dbReference type="RefSeq" id="WP_109459852.1">
    <property type="nucleotide sequence ID" value="NZ_QFBC01000009.1"/>
</dbReference>
<dbReference type="OrthoDB" id="7173870at2"/>
<dbReference type="Pfam" id="PF05545">
    <property type="entry name" value="FixQ"/>
    <property type="match status" value="1"/>
</dbReference>
<dbReference type="InterPro" id="IPR008621">
    <property type="entry name" value="Cbb3-typ_cyt_oxidase_comp"/>
</dbReference>
<dbReference type="EMBL" id="QFBC01000009">
    <property type="protein sequence ID" value="PWE54632.1"/>
    <property type="molecule type" value="Genomic_DNA"/>
</dbReference>
<organism evidence="2 3">
    <name type="scientific">Metarhizobium album</name>
    <dbReference type="NCBI Taxonomy" id="2182425"/>
    <lineage>
        <taxon>Bacteria</taxon>
        <taxon>Pseudomonadati</taxon>
        <taxon>Pseudomonadota</taxon>
        <taxon>Alphaproteobacteria</taxon>
        <taxon>Hyphomicrobiales</taxon>
        <taxon>Rhizobiaceae</taxon>
        <taxon>Metarhizobium</taxon>
    </lineage>
</organism>
<protein>
    <submittedName>
        <fullName evidence="2">CcoQ/FixQ family Cbb3-type cytochrome c oxidase assembly chaperone</fullName>
    </submittedName>
</protein>
<proteinExistence type="predicted"/>
<keyword evidence="1" id="KW-1133">Transmembrane helix</keyword>
<name>A0A2U2DMZ5_9HYPH</name>
<keyword evidence="3" id="KW-1185">Reference proteome</keyword>
<keyword evidence="1" id="KW-0472">Membrane</keyword>
<dbReference type="CDD" id="cd01324">
    <property type="entry name" value="cbb3_Oxidase_CcoQ"/>
    <property type="match status" value="1"/>
</dbReference>
<evidence type="ECO:0000256" key="1">
    <source>
        <dbReference type="SAM" id="Phobius"/>
    </source>
</evidence>
<reference evidence="2 3" key="1">
    <citation type="submission" date="2018-05" db="EMBL/GenBank/DDBJ databases">
        <title>The draft genome of strain NS-104.</title>
        <authorList>
            <person name="Hang P."/>
            <person name="Jiang J."/>
        </authorList>
    </citation>
    <scope>NUCLEOTIDE SEQUENCE [LARGE SCALE GENOMIC DNA]</scope>
    <source>
        <strain evidence="2 3">NS-104</strain>
    </source>
</reference>
<keyword evidence="1" id="KW-0812">Transmembrane</keyword>